<keyword evidence="2" id="KW-1185">Reference proteome</keyword>
<proteinExistence type="predicted"/>
<reference evidence="1" key="1">
    <citation type="submission" date="2021-05" db="EMBL/GenBank/DDBJ databases">
        <authorList>
            <person name="Pan Q."/>
            <person name="Jouanno E."/>
            <person name="Zahm M."/>
            <person name="Klopp C."/>
            <person name="Cabau C."/>
            <person name="Louis A."/>
            <person name="Berthelot C."/>
            <person name="Parey E."/>
            <person name="Roest Crollius H."/>
            <person name="Montfort J."/>
            <person name="Robinson-Rechavi M."/>
            <person name="Bouchez O."/>
            <person name="Lampietro C."/>
            <person name="Lopez Roques C."/>
            <person name="Donnadieu C."/>
            <person name="Postlethwait J."/>
            <person name="Bobe J."/>
            <person name="Dillon D."/>
            <person name="Chandos A."/>
            <person name="von Hippel F."/>
            <person name="Guiguen Y."/>
        </authorList>
    </citation>
    <scope>NUCLEOTIDE SEQUENCE</scope>
    <source>
        <strain evidence="1">YG-Jan2019</strain>
    </source>
</reference>
<evidence type="ECO:0000313" key="1">
    <source>
        <dbReference type="EMBL" id="KAJ7992268.1"/>
    </source>
</evidence>
<name>A0ACC2FLT0_DALPE</name>
<dbReference type="EMBL" id="CM055752">
    <property type="protein sequence ID" value="KAJ7992268.1"/>
    <property type="molecule type" value="Genomic_DNA"/>
</dbReference>
<dbReference type="Proteomes" id="UP001157502">
    <property type="component" value="Chromosome 25"/>
</dbReference>
<gene>
    <name evidence="1" type="ORF">DPEC_G00276750</name>
</gene>
<evidence type="ECO:0000313" key="2">
    <source>
        <dbReference type="Proteomes" id="UP001157502"/>
    </source>
</evidence>
<organism evidence="1 2">
    <name type="scientific">Dallia pectoralis</name>
    <name type="common">Alaska blackfish</name>
    <dbReference type="NCBI Taxonomy" id="75939"/>
    <lineage>
        <taxon>Eukaryota</taxon>
        <taxon>Metazoa</taxon>
        <taxon>Chordata</taxon>
        <taxon>Craniata</taxon>
        <taxon>Vertebrata</taxon>
        <taxon>Euteleostomi</taxon>
        <taxon>Actinopterygii</taxon>
        <taxon>Neopterygii</taxon>
        <taxon>Teleostei</taxon>
        <taxon>Protacanthopterygii</taxon>
        <taxon>Esociformes</taxon>
        <taxon>Umbridae</taxon>
        <taxon>Dallia</taxon>
    </lineage>
</organism>
<protein>
    <submittedName>
        <fullName evidence="1">Uncharacterized protein</fullName>
    </submittedName>
</protein>
<sequence>MVEHHRGDALTGLEWAGITALISPRTSDNSLPFTEQYQMDVSPYLVTLLISCGLALPLWQLFARRRACDGACSGGRRCANAEDERGSNDRANETHLTVANRIGWR</sequence>
<comment type="caution">
    <text evidence="1">The sequence shown here is derived from an EMBL/GenBank/DDBJ whole genome shotgun (WGS) entry which is preliminary data.</text>
</comment>
<accession>A0ACC2FLT0</accession>